<sequence>MLNSSLEFLANGLLDLSWWQILLFTLAMTHVTIAGVTIYLHRCQAHRALDLHPVAAHFFRFWLWMTTGMLTGQWAAIHRKHHAKCETEEDPHSPQTRGIWKVLLEGAELYRTEAKNEETMRKFSHGTPNDWMERNVYTRYPILGISVMMVIDVALFGIVGLSVWAVQMIWIPFWAAGVVNGLAHWWGYRNFNSSDASTNIFPLGILIGGEELHNNHHTFATSAKLSSKWYEFDIGWMYIRLMSMVGLAKVKKVAPTPKLAASKAVVDQDTLQAVLANRYEVMARYGKALKHAYAQELSKLKEAGAREKYQLMRGARKWFHKDEDGLNEPQLKQLPELTSDNQKLRTFIELRKDLSSMWDRSNASREQLVTQLQDWCHRAEASGIKALQDFALRLRRYA</sequence>
<dbReference type="OrthoDB" id="9768289at2"/>
<dbReference type="RefSeq" id="WP_061123627.1">
    <property type="nucleotide sequence ID" value="NZ_FCOF02000006.1"/>
</dbReference>
<evidence type="ECO:0000256" key="3">
    <source>
        <dbReference type="ARBA" id="ARBA00022692"/>
    </source>
</evidence>
<evidence type="ECO:0000313" key="13">
    <source>
        <dbReference type="EMBL" id="SAK52269.1"/>
    </source>
</evidence>
<feature type="transmembrane region" description="Helical" evidence="10">
    <location>
        <begin position="142"/>
        <end position="163"/>
    </location>
</feature>
<evidence type="ECO:0000256" key="9">
    <source>
        <dbReference type="ARBA" id="ARBA00023136"/>
    </source>
</evidence>
<gene>
    <name evidence="13" type="ORF">AWB75_01668</name>
</gene>
<dbReference type="InterPro" id="IPR002560">
    <property type="entry name" value="Transposase_DDE"/>
</dbReference>
<dbReference type="PRINTS" id="PR00075">
    <property type="entry name" value="FACDDSATRASE"/>
</dbReference>
<proteinExistence type="inferred from homology"/>
<dbReference type="PANTHER" id="PTHR11351">
    <property type="entry name" value="ACYL-COA DESATURASE"/>
    <property type="match status" value="1"/>
</dbReference>
<evidence type="ECO:0000259" key="12">
    <source>
        <dbReference type="Pfam" id="PF01610"/>
    </source>
</evidence>
<evidence type="ECO:0000256" key="6">
    <source>
        <dbReference type="ARBA" id="ARBA00023002"/>
    </source>
</evidence>
<evidence type="ECO:0000256" key="2">
    <source>
        <dbReference type="ARBA" id="ARBA00008749"/>
    </source>
</evidence>
<evidence type="ECO:0000313" key="14">
    <source>
        <dbReference type="Proteomes" id="UP000054870"/>
    </source>
</evidence>
<keyword evidence="8" id="KW-0443">Lipid metabolism</keyword>
<dbReference type="GO" id="GO:0016020">
    <property type="term" value="C:membrane"/>
    <property type="evidence" value="ECO:0007669"/>
    <property type="project" value="UniProtKB-SubCell"/>
</dbReference>
<keyword evidence="5 10" id="KW-1133">Transmembrane helix</keyword>
<dbReference type="Proteomes" id="UP000054870">
    <property type="component" value="Unassembled WGS sequence"/>
</dbReference>
<accession>A0A158A3I7</accession>
<dbReference type="InterPro" id="IPR015876">
    <property type="entry name" value="Acyl-CoA_DS"/>
</dbReference>
<dbReference type="Pfam" id="PF00487">
    <property type="entry name" value="FA_desaturase"/>
    <property type="match status" value="1"/>
</dbReference>
<evidence type="ECO:0000256" key="7">
    <source>
        <dbReference type="ARBA" id="ARBA00023004"/>
    </source>
</evidence>
<evidence type="ECO:0000256" key="8">
    <source>
        <dbReference type="ARBA" id="ARBA00023098"/>
    </source>
</evidence>
<evidence type="ECO:0000256" key="4">
    <source>
        <dbReference type="ARBA" id="ARBA00022832"/>
    </source>
</evidence>
<dbReference type="GO" id="GO:0006631">
    <property type="term" value="P:fatty acid metabolic process"/>
    <property type="evidence" value="ECO:0007669"/>
    <property type="project" value="UniProtKB-KW"/>
</dbReference>
<protein>
    <submittedName>
        <fullName evidence="13">Transmembrane fatty acid desaturase</fullName>
    </submittedName>
</protein>
<keyword evidence="7" id="KW-0408">Iron</keyword>
<evidence type="ECO:0000259" key="11">
    <source>
        <dbReference type="Pfam" id="PF00487"/>
    </source>
</evidence>
<dbReference type="PANTHER" id="PTHR11351:SF33">
    <property type="entry name" value="DELTA-9 FATTY ACID DESATURASE, DESA"/>
    <property type="match status" value="1"/>
</dbReference>
<reference evidence="13" key="1">
    <citation type="submission" date="2016-01" db="EMBL/GenBank/DDBJ databases">
        <authorList>
            <person name="Peeters C."/>
        </authorList>
    </citation>
    <scope>NUCLEOTIDE SEQUENCE [LARGE SCALE GENOMIC DNA]</scope>
    <source>
        <strain evidence="13">LMG 29318</strain>
    </source>
</reference>
<keyword evidence="3 10" id="KW-0812">Transmembrane</keyword>
<feature type="domain" description="Transposase IS204/IS1001/IS1096/IS1165 DDE" evidence="12">
    <location>
        <begin position="274"/>
        <end position="397"/>
    </location>
</feature>
<feature type="transmembrane region" description="Helical" evidence="10">
    <location>
        <begin position="169"/>
        <end position="188"/>
    </location>
</feature>
<dbReference type="GO" id="GO:0016717">
    <property type="term" value="F:oxidoreductase activity, acting on paired donors, with oxidation of a pair of donors resulting in the reduction of molecular oxygen to two molecules of water"/>
    <property type="evidence" value="ECO:0007669"/>
    <property type="project" value="InterPro"/>
</dbReference>
<evidence type="ECO:0000256" key="10">
    <source>
        <dbReference type="SAM" id="Phobius"/>
    </source>
</evidence>
<feature type="transmembrane region" description="Helical" evidence="10">
    <location>
        <begin position="20"/>
        <end position="40"/>
    </location>
</feature>
<dbReference type="EMBL" id="FCOF02000006">
    <property type="protein sequence ID" value="SAK52269.1"/>
    <property type="molecule type" value="Genomic_DNA"/>
</dbReference>
<feature type="domain" description="Fatty acid desaturase" evidence="11">
    <location>
        <begin position="17"/>
        <end position="221"/>
    </location>
</feature>
<keyword evidence="4" id="KW-0276">Fatty acid metabolism</keyword>
<organism evidence="13 14">
    <name type="scientific">Caballeronia catudaia</name>
    <dbReference type="NCBI Taxonomy" id="1777136"/>
    <lineage>
        <taxon>Bacteria</taxon>
        <taxon>Pseudomonadati</taxon>
        <taxon>Pseudomonadota</taxon>
        <taxon>Betaproteobacteria</taxon>
        <taxon>Burkholderiales</taxon>
        <taxon>Burkholderiaceae</taxon>
        <taxon>Caballeronia</taxon>
    </lineage>
</organism>
<keyword evidence="9 10" id="KW-0472">Membrane</keyword>
<keyword evidence="6" id="KW-0560">Oxidoreductase</keyword>
<evidence type="ECO:0000256" key="5">
    <source>
        <dbReference type="ARBA" id="ARBA00022989"/>
    </source>
</evidence>
<dbReference type="Pfam" id="PF01610">
    <property type="entry name" value="DDE_Tnp_ISL3"/>
    <property type="match status" value="1"/>
</dbReference>
<comment type="caution">
    <text evidence="13">The sequence shown here is derived from an EMBL/GenBank/DDBJ whole genome shotgun (WGS) entry which is preliminary data.</text>
</comment>
<dbReference type="AlphaFoldDB" id="A0A158A3I7"/>
<keyword evidence="14" id="KW-1185">Reference proteome</keyword>
<dbReference type="InterPro" id="IPR005804">
    <property type="entry name" value="FA_desaturase_dom"/>
</dbReference>
<evidence type="ECO:0000256" key="1">
    <source>
        <dbReference type="ARBA" id="ARBA00004141"/>
    </source>
</evidence>
<comment type="subcellular location">
    <subcellularLocation>
        <location evidence="1">Membrane</location>
        <topology evidence="1">Multi-pass membrane protein</topology>
    </subcellularLocation>
</comment>
<comment type="similarity">
    <text evidence="2">Belongs to the fatty acid desaturase type 2 family.</text>
</comment>
<dbReference type="CDD" id="cd03505">
    <property type="entry name" value="Delta9-FADS-like"/>
    <property type="match status" value="1"/>
</dbReference>
<name>A0A158A3I7_9BURK</name>